<sequence length="506" mass="58052">MGVYGFLKFAYKHGIVRHRAVALPPTVVTPIAVDLWNVMYTLMERFYPKKAGNTEDAAMTARCFYTLLRLLDKRALYPVFVMDRGISGGDVRGAKAIAANTMRTTGGSGRLTGFDLETEGEETFGYRSTKSRRRSSNPDSHNGQKSGRWSSRSTIPKLAHGLCIHLIRFLGYPYINTHNMEADDACANLFHTGAVINIYSTDMDLLLMGCDLILDIVPLFPPTLRCRDVLECLNLSYPQFLARFVRCHTDLHQMPILKSVEQVINNERRLRQRSNEHERREHENGNREVVKELSDNPDDPTFDDDAHVDLLELSNGDSKTESPAEYKEWRRRRPRLSSSHNGYYAYRRRRKSQKWVDGSRDIECRTCGAQTSVVTTKNIEITTDEHSDVYNADNKTACKTGDRLWCVRDADKALDILPVPRTRHDVLERKFVKHVVSLLTPENRGHLSILRRVPILQDHQDLDSVVEIIARFIQSEKESETLANLFCKFIPKPQDYDTVIDKYWNS</sequence>
<organism evidence="11">
    <name type="scientific">Spheniscid alphaherpesvirus 1</name>
    <dbReference type="NCBI Taxonomy" id="2560777"/>
    <lineage>
        <taxon>Viruses</taxon>
        <taxon>Duplodnaviria</taxon>
        <taxon>Heunggongvirae</taxon>
        <taxon>Peploviricota</taxon>
        <taxon>Herviviricetes</taxon>
        <taxon>Herpesvirales</taxon>
        <taxon>Orthoherpesviridae</taxon>
        <taxon>Alphaherpesvirinae</taxon>
        <taxon>Mardivirus</taxon>
        <taxon>Mardivirus spheniscidalpha1</taxon>
    </lineage>
</organism>
<evidence type="ECO:0000256" key="3">
    <source>
        <dbReference type="ARBA" id="ARBA00018606"/>
    </source>
</evidence>
<evidence type="ECO:0000256" key="4">
    <source>
        <dbReference type="ARBA" id="ARBA00022557"/>
    </source>
</evidence>
<comment type="similarity">
    <text evidence="2">Belongs to the herpesviridae VHS protein family.</text>
</comment>
<feature type="compositionally biased region" description="Basic and acidic residues" evidence="10">
    <location>
        <begin position="318"/>
        <end position="328"/>
    </location>
</feature>
<feature type="compositionally biased region" description="Polar residues" evidence="10">
    <location>
        <begin position="137"/>
        <end position="152"/>
    </location>
</feature>
<comment type="subcellular location">
    <subcellularLocation>
        <location evidence="1">Virion</location>
    </subcellularLocation>
</comment>
<dbReference type="EMBL" id="LT608135">
    <property type="protein sequence ID" value="SCO83519.1"/>
    <property type="molecule type" value="Genomic_DNA"/>
</dbReference>
<feature type="compositionally biased region" description="Basic and acidic residues" evidence="10">
    <location>
        <begin position="270"/>
        <end position="294"/>
    </location>
</feature>
<keyword evidence="7" id="KW-0694">RNA-binding</keyword>
<evidence type="ECO:0000256" key="8">
    <source>
        <dbReference type="ARBA" id="ARBA00022995"/>
    </source>
</evidence>
<dbReference type="KEGG" id="vg:30902393"/>
<name>A0A1R3TFL0_9ALPH</name>
<evidence type="ECO:0000256" key="1">
    <source>
        <dbReference type="ARBA" id="ARBA00004328"/>
    </source>
</evidence>
<keyword evidence="9" id="KW-1262">Eukaryotic host gene expression shutoff by virus</keyword>
<keyword evidence="12" id="KW-1185">Reference proteome</keyword>
<evidence type="ECO:0000256" key="2">
    <source>
        <dbReference type="ARBA" id="ARBA00009669"/>
    </source>
</evidence>
<dbReference type="InterPro" id="IPR029060">
    <property type="entry name" value="PIN-like_dom_sf"/>
</dbReference>
<reference evidence="11" key="1">
    <citation type="submission" date="2016-08" db="EMBL/GenBank/DDBJ databases">
        <authorList>
            <person name="Seilhamer J.J."/>
        </authorList>
    </citation>
    <scope>NUCLEOTIDE SEQUENCE [LARGE SCALE GENOMIC DNA]</scope>
    <source>
        <strain evidence="11">Lib01004</strain>
    </source>
</reference>
<protein>
    <recommendedName>
        <fullName evidence="3">Virion host shutoff protein</fullName>
    </recommendedName>
</protein>
<dbReference type="SUPFAM" id="SSF88723">
    <property type="entry name" value="PIN domain-like"/>
    <property type="match status" value="1"/>
</dbReference>
<evidence type="ECO:0000256" key="10">
    <source>
        <dbReference type="SAM" id="MobiDB-lite"/>
    </source>
</evidence>
<evidence type="ECO:0000256" key="6">
    <source>
        <dbReference type="ARBA" id="ARBA00022616"/>
    </source>
</evidence>
<evidence type="ECO:0000256" key="7">
    <source>
        <dbReference type="ARBA" id="ARBA00022884"/>
    </source>
</evidence>
<keyword evidence="6" id="KW-1132">Decay of host mRNAs by virus</keyword>
<evidence type="ECO:0000313" key="12">
    <source>
        <dbReference type="Proteomes" id="UP000203542"/>
    </source>
</evidence>
<dbReference type="Gene3D" id="3.40.50.1010">
    <property type="entry name" value="5'-nuclease"/>
    <property type="match status" value="1"/>
</dbReference>
<keyword evidence="4" id="KW-1192">Host mRNA suppression by virus</keyword>
<dbReference type="OrthoDB" id="6970at10239"/>
<accession>A0A1R3TFL0</accession>
<dbReference type="Proteomes" id="UP000203542">
    <property type="component" value="Segment"/>
</dbReference>
<keyword evidence="8" id="KW-1190">Host gene expression shutoff by virus</keyword>
<keyword evidence="5" id="KW-0945">Host-virus interaction</keyword>
<feature type="region of interest" description="Disordered" evidence="10">
    <location>
        <begin position="270"/>
        <end position="333"/>
    </location>
</feature>
<evidence type="ECO:0000256" key="5">
    <source>
        <dbReference type="ARBA" id="ARBA00022581"/>
    </source>
</evidence>
<gene>
    <name evidence="11" type="primary">UL41</name>
</gene>
<feature type="region of interest" description="Disordered" evidence="10">
    <location>
        <begin position="122"/>
        <end position="152"/>
    </location>
</feature>
<dbReference type="GO" id="GO:0003723">
    <property type="term" value="F:RNA binding"/>
    <property type="evidence" value="ECO:0007669"/>
    <property type="project" value="UniProtKB-KW"/>
</dbReference>
<evidence type="ECO:0000313" key="11">
    <source>
        <dbReference type="EMBL" id="SCO83519.1"/>
    </source>
</evidence>
<evidence type="ECO:0000256" key="9">
    <source>
        <dbReference type="ARBA" id="ARBA00023247"/>
    </source>
</evidence>
<dbReference type="RefSeq" id="YP_009342362.1">
    <property type="nucleotide sequence ID" value="NC_033464.1"/>
</dbReference>
<proteinExistence type="inferred from homology"/>
<dbReference type="GeneID" id="30902393"/>
<dbReference type="GO" id="GO:0039657">
    <property type="term" value="P:symbiont-mediated suppression of host gene expression"/>
    <property type="evidence" value="ECO:0007669"/>
    <property type="project" value="UniProtKB-KW"/>
</dbReference>
<dbReference type="GO" id="GO:0039595">
    <property type="term" value="P:symbiont-mediated degradation of host mRNA"/>
    <property type="evidence" value="ECO:0007669"/>
    <property type="project" value="UniProtKB-KW"/>
</dbReference>